<evidence type="ECO:0000256" key="4">
    <source>
        <dbReference type="ARBA" id="ARBA00022723"/>
    </source>
</evidence>
<evidence type="ECO:0000256" key="3">
    <source>
        <dbReference type="ARBA" id="ARBA00022670"/>
    </source>
</evidence>
<comment type="subcellular location">
    <subcellularLocation>
        <location evidence="1">Secreted</location>
    </subcellularLocation>
</comment>
<evidence type="ECO:0000256" key="5">
    <source>
        <dbReference type="ARBA" id="ARBA00022729"/>
    </source>
</evidence>
<protein>
    <submittedName>
        <fullName evidence="18">ADAM metallopeptidase with thrombospondin type 1 motif, 13</fullName>
    </submittedName>
</protein>
<evidence type="ECO:0000256" key="16">
    <source>
        <dbReference type="SAM" id="MobiDB-lite"/>
    </source>
</evidence>
<dbReference type="GO" id="GO:0006508">
    <property type="term" value="P:proteolysis"/>
    <property type="evidence" value="ECO:0007669"/>
    <property type="project" value="UniProtKB-KW"/>
</dbReference>
<keyword evidence="8 13" id="KW-0862">Zinc</keyword>
<dbReference type="InterPro" id="IPR036383">
    <property type="entry name" value="TSP1_rpt_sf"/>
</dbReference>
<dbReference type="Gene3D" id="3.40.1620.60">
    <property type="match status" value="1"/>
</dbReference>
<dbReference type="Gene3D" id="2.20.100.10">
    <property type="entry name" value="Thrombospondin type-1 (TSP1) repeat"/>
    <property type="match status" value="6"/>
</dbReference>
<evidence type="ECO:0000256" key="6">
    <source>
        <dbReference type="ARBA" id="ARBA00022737"/>
    </source>
</evidence>
<dbReference type="GO" id="GO:0005576">
    <property type="term" value="C:extracellular region"/>
    <property type="evidence" value="ECO:0007669"/>
    <property type="project" value="UniProtKB-SubCell"/>
</dbReference>
<reference evidence="18" key="1">
    <citation type="submission" date="2025-08" db="UniProtKB">
        <authorList>
            <consortium name="Ensembl"/>
        </authorList>
    </citation>
    <scope>IDENTIFICATION</scope>
</reference>
<feature type="binding site" evidence="13">
    <location>
        <position position="352"/>
    </location>
    <ligand>
        <name>Ca(2+)</name>
        <dbReference type="ChEBI" id="CHEBI:29108"/>
        <label>2</label>
    </ligand>
</feature>
<reference evidence="18" key="2">
    <citation type="submission" date="2025-09" db="UniProtKB">
        <authorList>
            <consortium name="Ensembl"/>
        </authorList>
    </citation>
    <scope>IDENTIFICATION</scope>
</reference>
<feature type="compositionally biased region" description="Polar residues" evidence="16">
    <location>
        <begin position="1314"/>
        <end position="1327"/>
    </location>
</feature>
<keyword evidence="11" id="KW-0325">Glycoprotein</keyword>
<feature type="binding site" evidence="13">
    <location>
        <position position="359"/>
    </location>
    <ligand>
        <name>Ca(2+)</name>
        <dbReference type="ChEBI" id="CHEBI:29108"/>
        <label>1</label>
    </ligand>
</feature>
<feature type="disulfide bond" evidence="14">
    <location>
        <begin position="341"/>
        <end position="394"/>
    </location>
</feature>
<evidence type="ECO:0000256" key="8">
    <source>
        <dbReference type="ARBA" id="ARBA00022833"/>
    </source>
</evidence>
<dbReference type="Gene3D" id="2.60.120.290">
    <property type="entry name" value="Spermadhesin, CUB domain"/>
    <property type="match status" value="1"/>
</dbReference>
<evidence type="ECO:0000256" key="11">
    <source>
        <dbReference type="ARBA" id="ARBA00023180"/>
    </source>
</evidence>
<dbReference type="SMART" id="SM00209">
    <property type="entry name" value="TSP1"/>
    <property type="match status" value="8"/>
</dbReference>
<feature type="binding site" evidence="13">
    <location>
        <position position="469"/>
    </location>
    <ligand>
        <name>Ca(2+)</name>
        <dbReference type="ChEBI" id="CHEBI:29108"/>
        <label>2</label>
    </ligand>
</feature>
<dbReference type="PRINTS" id="PR01857">
    <property type="entry name" value="ADAMTSFAMILY"/>
</dbReference>
<dbReference type="SUPFAM" id="SSF49854">
    <property type="entry name" value="Spermadhesin, CUB domain"/>
    <property type="match status" value="2"/>
</dbReference>
<dbReference type="InterPro" id="IPR035914">
    <property type="entry name" value="Sperma_CUB_dom_sf"/>
</dbReference>
<dbReference type="GO" id="GO:0031012">
    <property type="term" value="C:extracellular matrix"/>
    <property type="evidence" value="ECO:0007669"/>
    <property type="project" value="TreeGrafter"/>
</dbReference>
<feature type="disulfide bond" evidence="14">
    <location>
        <begin position="541"/>
        <end position="552"/>
    </location>
</feature>
<feature type="disulfide bond" evidence="14">
    <location>
        <begin position="427"/>
        <end position="450"/>
    </location>
</feature>
<feature type="active site" evidence="12 15">
    <location>
        <position position="411"/>
    </location>
</feature>
<dbReference type="InterPro" id="IPR045371">
    <property type="entry name" value="ADAMTS_CR_3"/>
</dbReference>
<dbReference type="Pfam" id="PF19030">
    <property type="entry name" value="TSP1_ADAMTS"/>
    <property type="match status" value="6"/>
</dbReference>
<keyword evidence="2" id="KW-0964">Secreted</keyword>
<feature type="binding site" evidence="13">
    <location>
        <position position="269"/>
    </location>
    <ligand>
        <name>Ca(2+)</name>
        <dbReference type="ChEBI" id="CHEBI:29108"/>
        <label>1</label>
    </ligand>
</feature>
<dbReference type="Proteomes" id="UP001108240">
    <property type="component" value="Unplaced"/>
</dbReference>
<dbReference type="InterPro" id="IPR050439">
    <property type="entry name" value="ADAMTS_ADAMTS-like"/>
</dbReference>
<feature type="binding site" evidence="13">
    <location>
        <position position="269"/>
    </location>
    <ligand>
        <name>Ca(2+)</name>
        <dbReference type="ChEBI" id="CHEBI:29108"/>
        <label>2</label>
    </ligand>
</feature>
<dbReference type="GO" id="GO:0004222">
    <property type="term" value="F:metalloendopeptidase activity"/>
    <property type="evidence" value="ECO:0007669"/>
    <property type="project" value="InterPro"/>
</dbReference>
<evidence type="ECO:0000256" key="15">
    <source>
        <dbReference type="PROSITE-ProRule" id="PRU00276"/>
    </source>
</evidence>
<feature type="binding site" evidence="13 15">
    <location>
        <position position="420"/>
    </location>
    <ligand>
        <name>Zn(2+)</name>
        <dbReference type="ChEBI" id="CHEBI:29105"/>
        <note>catalytic</note>
    </ligand>
</feature>
<dbReference type="GeneTree" id="ENSGT00940000158379"/>
<dbReference type="PANTHER" id="PTHR13723:SF20">
    <property type="entry name" value="A DISINTEGRIN AND METALLOPROTEINASE WITH THROMBOSPONDIN MOTIFS 13"/>
    <property type="match status" value="1"/>
</dbReference>
<evidence type="ECO:0000256" key="7">
    <source>
        <dbReference type="ARBA" id="ARBA00022801"/>
    </source>
</evidence>
<dbReference type="Pfam" id="PF17771">
    <property type="entry name" value="ADAMTS_CR_2"/>
    <property type="match status" value="1"/>
</dbReference>
<dbReference type="FunFam" id="2.20.100.10:FF:000005">
    <property type="entry name" value="ADAM metallopeptidase with thrombospondin type 1 motif 9"/>
    <property type="match status" value="1"/>
</dbReference>
<organism evidence="18 19">
    <name type="scientific">Cyprinus carpio carpio</name>
    <dbReference type="NCBI Taxonomy" id="630221"/>
    <lineage>
        <taxon>Eukaryota</taxon>
        <taxon>Metazoa</taxon>
        <taxon>Chordata</taxon>
        <taxon>Craniata</taxon>
        <taxon>Vertebrata</taxon>
        <taxon>Euteleostomi</taxon>
        <taxon>Actinopterygii</taxon>
        <taxon>Neopterygii</taxon>
        <taxon>Teleostei</taxon>
        <taxon>Ostariophysi</taxon>
        <taxon>Cypriniformes</taxon>
        <taxon>Cyprinidae</taxon>
        <taxon>Cyprininae</taxon>
        <taxon>Cyprinus</taxon>
    </lineage>
</organism>
<evidence type="ECO:0000256" key="1">
    <source>
        <dbReference type="ARBA" id="ARBA00004613"/>
    </source>
</evidence>
<evidence type="ECO:0000259" key="17">
    <source>
        <dbReference type="PROSITE" id="PS50215"/>
    </source>
</evidence>
<feature type="domain" description="Peptidase M12B" evidence="17">
    <location>
        <begin position="266"/>
        <end position="471"/>
    </location>
</feature>
<dbReference type="Gene3D" id="2.60.120.830">
    <property type="match status" value="1"/>
</dbReference>
<evidence type="ECO:0000313" key="19">
    <source>
        <dbReference type="Proteomes" id="UP001108240"/>
    </source>
</evidence>
<feature type="binding site" evidence="13">
    <location>
        <position position="469"/>
    </location>
    <ligand>
        <name>Ca(2+)</name>
        <dbReference type="ChEBI" id="CHEBI:29108"/>
        <label>1</label>
    </ligand>
</feature>
<keyword evidence="7" id="KW-0378">Hydrolase</keyword>
<dbReference type="PROSITE" id="PS50092">
    <property type="entry name" value="TSP1"/>
    <property type="match status" value="6"/>
</dbReference>
<dbReference type="InterPro" id="IPR013273">
    <property type="entry name" value="ADAMTS/ADAMTS-like"/>
</dbReference>
<dbReference type="Gene3D" id="3.40.390.10">
    <property type="entry name" value="Collagenase (Catalytic Domain)"/>
    <property type="match status" value="1"/>
</dbReference>
<feature type="disulfide bond" evidence="14">
    <location>
        <begin position="492"/>
        <end position="518"/>
    </location>
</feature>
<sequence length="1603" mass="176627">MRSLLVFQQCQKSIKQASQESQPQHSLLPSTQIMNVRHQSMHRALSTNFKHSVRTAKMWTNMGALTWLFLVPSLLKTTALLISQCTLQKDFLESLKPQDLFYYFDTISIKSVPHFELVWVNCSRNESFRGLWRCSFHSEEESFELGQHRDEQPVSCPMSLEMVINSTVSVVKKREDMCCEQLKLLRPAHTRTLLPICHGKLQGLIQSGEKRLYIRPVLQKHIEHLKDLPSGVPHLLLTHTLPVRTRLKQPKSQFRLRRTPLGSEVTHLELAVVVGPDVYDVHSQDTERYILTNLNIASELLRDVTLGANIRVHLVRMVILTEPKPDIQISENITSSLKSVCEWGQRVNPDADTDPLHADLLLYITRFDLVLPNGNKLVRGVTQLGGVCSTQWNCVITEDTGFDLGITIAHEIGHSFGINHDGIDNTCSSSGFMMASDGGYNSVDLTWSQCSRAQLQNFFSAGKAECVKDVPVLGGSVQDWRPGLFYGVDDQCRIAFGSSATACSFTNGDMATCRVLSCHINPRDRSSCTRLLVPLLDGTECGPSQWCLKGRCVSPSSLGSSIMVHGSWSSWSEFSPCSRTCGGGITYRRRQCNNPRPAFGGTVCKGQDTEAELCNRQSCESTQLEFMSQQCSATDQKLLSVSPDSSSVYTWIPAVGYSSGDAQCKLMCRSREQDFMVSRGSQFIDGTRCEAAHTAPRGSISACLGGKCQLFGCDGVMHSGKVADVCGVCGGNGSTCKFISNTYSGGEAGEYVTFLSLPLNASQVHVINTKPVFTHLAVLLNDKYVVSGDGSPGLSITYPSPLEKSPLIYNLYLTPDHLPQTEELTISGPVTDKIHIQVFRKYGQEYGDLTTPNISYQYYSSEAVSAERAAKGRWSTVISVCSVTCGTGIQKISQHCVDVLTLERLEDELCRSSPQAPDQLQPCFQTDCPPSWEVGEFGPCSAPCGVGEQGRSVTCVQKQGTVKVELPDSDCALDSKPQTTETCNPQICPARWQVSEPGECSAVCGPGEAQRTVSCVRSHHGSDSEVDQNLCSEPKPTERVPCVVDVCPVGWDSQREQIHTDSHVMPRSRMLPVYVWSPVIGQCSKTCGNGSQQVWFSCVDHQSRLEVPEFLCDRTSKPEMYTQPCSPSKCPATWRYMQGPCSASCGGGVAKRVLYCSQRMEGADRNRDLVVGESACQSVTRPSEVVECNTEACPARWQAGQQGDCSVSCGMGVAVRSVRCVQYEGGIERVVEEDRCDPGIKPPITAPCFTQVCSFHWDVHEWSECSVSCGDGIQSRTVSCIGPSSPLPVSPFLCLHLPKPITIQACYSPDCSSAQTSTPEPNSTHIQSEPRREEGTQRTTPAPAVRMTKMRKSFSATAAPADVMNSTISMTTEPPQTSVCGRLLLQDSGTIDLRNVTQMRCIFAIGRPLDEVIQIKILSSTLNCRQKENIALYDRLILMRLCERMSGKTLKSRSNVLLVRQSRLAPGNGVLLYYQSVKNKKSHHGECDVQLFSPSGLIENPIKSAATAASNTQSCRVFIDAPPAFRIQIRALSVLNNTDTNFTYILIRDVDALKTTIFRGTQLFLWSSSGSRAEVEFHGEYQQIKGTFRAEYSYINPSEEQPV</sequence>
<feature type="disulfide bond" evidence="14">
    <location>
        <begin position="592"/>
        <end position="604"/>
    </location>
</feature>
<keyword evidence="3" id="KW-0645">Protease</keyword>
<keyword evidence="5" id="KW-0732">Signal</keyword>
<evidence type="ECO:0000256" key="9">
    <source>
        <dbReference type="ARBA" id="ARBA00023049"/>
    </source>
</evidence>
<dbReference type="InterPro" id="IPR024079">
    <property type="entry name" value="MetalloPept_cat_dom_sf"/>
</dbReference>
<proteinExistence type="predicted"/>
<dbReference type="FunFam" id="2.20.100.10:FF:000001">
    <property type="entry name" value="semaphorin-5A isoform X1"/>
    <property type="match status" value="1"/>
</dbReference>
<dbReference type="PROSITE" id="PS50215">
    <property type="entry name" value="ADAM_MEPRO"/>
    <property type="match status" value="1"/>
</dbReference>
<comment type="caution">
    <text evidence="15">Lacks conserved residue(s) required for the propagation of feature annotation.</text>
</comment>
<keyword evidence="9" id="KW-0482">Metalloprotease</keyword>
<evidence type="ECO:0000256" key="13">
    <source>
        <dbReference type="PIRSR" id="PIRSR613273-2"/>
    </source>
</evidence>
<comment type="cofactor">
    <cofactor evidence="13">
        <name>Zn(2+)</name>
        <dbReference type="ChEBI" id="CHEBI:29105"/>
    </cofactor>
    <text evidence="13">Binds 1 zinc ion per subunit.</text>
</comment>
<evidence type="ECO:0000256" key="10">
    <source>
        <dbReference type="ARBA" id="ARBA00023157"/>
    </source>
</evidence>
<evidence type="ECO:0000313" key="18">
    <source>
        <dbReference type="Ensembl" id="ENSCCRP00000124433.1"/>
    </source>
</evidence>
<dbReference type="InterPro" id="IPR001590">
    <property type="entry name" value="Peptidase_M12B"/>
</dbReference>
<feature type="disulfide bond" evidence="14">
    <location>
        <begin position="503"/>
        <end position="528"/>
    </location>
</feature>
<keyword evidence="4 13" id="KW-0479">Metal-binding</keyword>
<feature type="binding site" evidence="13 15">
    <location>
        <position position="414"/>
    </location>
    <ligand>
        <name>Zn(2+)</name>
        <dbReference type="ChEBI" id="CHEBI:29105"/>
        <note>catalytic</note>
    </ligand>
</feature>
<keyword evidence="6" id="KW-0677">Repeat</keyword>
<dbReference type="InterPro" id="IPR041645">
    <property type="entry name" value="ADAMTS_CR_2"/>
</dbReference>
<feature type="disulfide bond" evidence="14">
    <location>
        <begin position="513"/>
        <end position="547"/>
    </location>
</feature>
<feature type="binding site" evidence="13">
    <location>
        <position position="466"/>
    </location>
    <ligand>
        <name>Ca(2+)</name>
        <dbReference type="ChEBI" id="CHEBI:29108"/>
        <label>1</label>
    </ligand>
</feature>
<dbReference type="SUPFAM" id="SSF55486">
    <property type="entry name" value="Metalloproteases ('zincins'), catalytic domain"/>
    <property type="match status" value="1"/>
</dbReference>
<dbReference type="GO" id="GO:0030198">
    <property type="term" value="P:extracellular matrix organization"/>
    <property type="evidence" value="ECO:0007669"/>
    <property type="project" value="InterPro"/>
</dbReference>
<feature type="disulfide bond" evidence="14">
    <location>
        <begin position="581"/>
        <end position="619"/>
    </location>
</feature>
<dbReference type="SUPFAM" id="SSF82895">
    <property type="entry name" value="TSP-1 type 1 repeat"/>
    <property type="match status" value="7"/>
</dbReference>
<dbReference type="Pfam" id="PF01421">
    <property type="entry name" value="Reprolysin"/>
    <property type="match status" value="1"/>
</dbReference>
<dbReference type="PANTHER" id="PTHR13723">
    <property type="entry name" value="ADAMTS A DISINTEGRIN AND METALLOPROTEASE WITH THROMBOSPONDIN MOTIFS PROTEASE"/>
    <property type="match status" value="1"/>
</dbReference>
<dbReference type="OMA" id="PDVHQAH"/>
<feature type="disulfide bond" evidence="14">
    <location>
        <begin position="388"/>
        <end position="466"/>
    </location>
</feature>
<evidence type="ECO:0000256" key="12">
    <source>
        <dbReference type="PIRSR" id="PIRSR613273-1"/>
    </source>
</evidence>
<feature type="binding site" evidence="13 15">
    <location>
        <position position="410"/>
    </location>
    <ligand>
        <name>Zn(2+)</name>
        <dbReference type="ChEBI" id="CHEBI:29105"/>
        <note>catalytic</note>
    </ligand>
</feature>
<keyword evidence="19" id="KW-1185">Reference proteome</keyword>
<dbReference type="Pfam" id="PF19236">
    <property type="entry name" value="ADAMTS_CR_3"/>
    <property type="match status" value="1"/>
</dbReference>
<accession>A0A9J7Z0N5</accession>
<dbReference type="Pfam" id="PF00090">
    <property type="entry name" value="TSP_1"/>
    <property type="match status" value="1"/>
</dbReference>
<dbReference type="Ensembl" id="ENSCCRT00000203777.1">
    <property type="protein sequence ID" value="ENSCCRP00000124433.1"/>
    <property type="gene ID" value="ENSCCRG00000046702.2"/>
</dbReference>
<dbReference type="Pfam" id="PF05986">
    <property type="entry name" value="ADAMTS_spacer1"/>
    <property type="match status" value="1"/>
</dbReference>
<dbReference type="InterPro" id="IPR000884">
    <property type="entry name" value="TSP1_rpt"/>
</dbReference>
<dbReference type="CDD" id="cd04273">
    <property type="entry name" value="ZnMc_ADAMTS_like"/>
    <property type="match status" value="1"/>
</dbReference>
<evidence type="ECO:0000256" key="2">
    <source>
        <dbReference type="ARBA" id="ARBA00022525"/>
    </source>
</evidence>
<name>A0A9J7Z0N5_CYPCA</name>
<dbReference type="InterPro" id="IPR010294">
    <property type="entry name" value="ADAMTS_spacer1"/>
</dbReference>
<dbReference type="GO" id="GO:0046872">
    <property type="term" value="F:metal ion binding"/>
    <property type="evidence" value="ECO:0007669"/>
    <property type="project" value="UniProtKB-KW"/>
</dbReference>
<evidence type="ECO:0000256" key="14">
    <source>
        <dbReference type="PIRSR" id="PIRSR613273-3"/>
    </source>
</evidence>
<feature type="disulfide bond" evidence="14">
    <location>
        <begin position="577"/>
        <end position="614"/>
    </location>
</feature>
<feature type="binding site" evidence="13">
    <location>
        <position position="352"/>
    </location>
    <ligand>
        <name>Ca(2+)</name>
        <dbReference type="ChEBI" id="CHEBI:29108"/>
        <label>1</label>
    </ligand>
</feature>
<feature type="region of interest" description="Disordered" evidence="16">
    <location>
        <begin position="1314"/>
        <end position="1341"/>
    </location>
</feature>
<keyword evidence="10 14" id="KW-1015">Disulfide bond</keyword>
<keyword evidence="13" id="KW-0106">Calcium</keyword>